<feature type="compositionally biased region" description="Basic and acidic residues" evidence="1">
    <location>
        <begin position="354"/>
        <end position="365"/>
    </location>
</feature>
<feature type="compositionally biased region" description="Polar residues" evidence="1">
    <location>
        <begin position="64"/>
        <end position="89"/>
    </location>
</feature>
<keyword evidence="3" id="KW-1185">Reference proteome</keyword>
<proteinExistence type="predicted"/>
<dbReference type="OrthoDB" id="4065577at2759"/>
<feature type="region of interest" description="Disordered" evidence="1">
    <location>
        <begin position="1"/>
        <end position="89"/>
    </location>
</feature>
<feature type="region of interest" description="Disordered" evidence="1">
    <location>
        <begin position="113"/>
        <end position="158"/>
    </location>
</feature>
<feature type="region of interest" description="Disordered" evidence="1">
    <location>
        <begin position="338"/>
        <end position="375"/>
    </location>
</feature>
<dbReference type="Proteomes" id="UP000750334">
    <property type="component" value="Unassembled WGS sequence"/>
</dbReference>
<evidence type="ECO:0000313" key="3">
    <source>
        <dbReference type="Proteomes" id="UP000750334"/>
    </source>
</evidence>
<accession>A0A9P6WE68</accession>
<evidence type="ECO:0000313" key="2">
    <source>
        <dbReference type="EMBL" id="KAG0671872.1"/>
    </source>
</evidence>
<feature type="compositionally biased region" description="Polar residues" evidence="1">
    <location>
        <begin position="29"/>
        <end position="45"/>
    </location>
</feature>
<reference evidence="2 3" key="1">
    <citation type="submission" date="2020-11" db="EMBL/GenBank/DDBJ databases">
        <title>Kefir isolates.</title>
        <authorList>
            <person name="Marcisauskas S."/>
            <person name="Kim Y."/>
            <person name="Blasche S."/>
        </authorList>
    </citation>
    <scope>NUCLEOTIDE SEQUENCE [LARGE SCALE GENOMIC DNA]</scope>
    <source>
        <strain evidence="2 3">OG2</strain>
    </source>
</reference>
<dbReference type="AlphaFoldDB" id="A0A9P6WE68"/>
<organism evidence="2 3">
    <name type="scientific">Maudiozyma exigua</name>
    <name type="common">Yeast</name>
    <name type="synonym">Kazachstania exigua</name>
    <dbReference type="NCBI Taxonomy" id="34358"/>
    <lineage>
        <taxon>Eukaryota</taxon>
        <taxon>Fungi</taxon>
        <taxon>Dikarya</taxon>
        <taxon>Ascomycota</taxon>
        <taxon>Saccharomycotina</taxon>
        <taxon>Saccharomycetes</taxon>
        <taxon>Saccharomycetales</taxon>
        <taxon>Saccharomycetaceae</taxon>
        <taxon>Maudiozyma</taxon>
    </lineage>
</organism>
<gene>
    <name evidence="2" type="ORF">C6P45_004747</name>
</gene>
<dbReference type="EMBL" id="PUHR01000007">
    <property type="protein sequence ID" value="KAG0671872.1"/>
    <property type="molecule type" value="Genomic_DNA"/>
</dbReference>
<name>A0A9P6WE68_MAUEX</name>
<sequence length="606" mass="66297">MAASPEKTPRKRGRPPMTKTYDNLLENPLAQSSLKVKQQASQLFSKPTMKVGHLTPKAKKRRTSNAGSLFTSDSSHKITSSTKDGNLTNVTSSSKAIAVGTTKKGRYRGVILSTPVKSSSGSSGSNHSTPGNKEKSSHSGKHKISGNNLPLTPVTDKSQKISMLSEKKNQQNMNFSLSLNINSNGKATIGSSPNGSIPQQLPVSNAPDTNFQKRDILFLLKKMKNHTSNKYKKPSITKDIIKKSKNNTLDSKLAPLRLERAFNSNNINIMNNDVTALDKQITDPKKLIPCTPPPPAPMSPANFFNSQWKTGLTPNINGSLGMLSPFRMSLGNNHIISVPTPSWPAKNVEDDTSDKDTQSRKKPEENDTTSKQNGMKYFVGDPLLLTDDSAIGEQVWQENNNIRSHALSPAHTKVFNTPPSFVTFGSPGSLLFSPPSQRRNSSILAITNTEAMDQHNTHMNMLRNHHQKINGLGKLKESLFKSPIFKTTAVPLDVKDDTTILATNNGLDAMMSDLTQYHTKGNNISHADNIPDVSEESSPLMPHSGNDINKIQLQSASNELKIITKLTNDTKDIDTPGFERMNGENTDDAGLALKNLITEDHHITSQ</sequence>
<protein>
    <submittedName>
        <fullName evidence="2">Uncharacterized protein</fullName>
    </submittedName>
</protein>
<evidence type="ECO:0000256" key="1">
    <source>
        <dbReference type="SAM" id="MobiDB-lite"/>
    </source>
</evidence>
<comment type="caution">
    <text evidence="2">The sequence shown here is derived from an EMBL/GenBank/DDBJ whole genome shotgun (WGS) entry which is preliminary data.</text>
</comment>